<protein>
    <recommendedName>
        <fullName evidence="3">Acyl-[acyl-carrier-protein]--UDP-N-acetylglucosamine O-acyltransferase</fullName>
    </recommendedName>
</protein>
<evidence type="ECO:0000313" key="1">
    <source>
        <dbReference type="EMBL" id="WVZ69034.1"/>
    </source>
</evidence>
<dbReference type="EMBL" id="CP144748">
    <property type="protein sequence ID" value="WVZ69034.1"/>
    <property type="molecule type" value="Genomic_DNA"/>
</dbReference>
<organism evidence="1 2">
    <name type="scientific">Paspalum notatum var. saurae</name>
    <dbReference type="NCBI Taxonomy" id="547442"/>
    <lineage>
        <taxon>Eukaryota</taxon>
        <taxon>Viridiplantae</taxon>
        <taxon>Streptophyta</taxon>
        <taxon>Embryophyta</taxon>
        <taxon>Tracheophyta</taxon>
        <taxon>Spermatophyta</taxon>
        <taxon>Magnoliopsida</taxon>
        <taxon>Liliopsida</taxon>
        <taxon>Poales</taxon>
        <taxon>Poaceae</taxon>
        <taxon>PACMAD clade</taxon>
        <taxon>Panicoideae</taxon>
        <taxon>Andropogonodae</taxon>
        <taxon>Paspaleae</taxon>
        <taxon>Paspalinae</taxon>
        <taxon>Paspalum</taxon>
    </lineage>
</organism>
<dbReference type="GO" id="GO:0008780">
    <property type="term" value="F:acyl-[acyl-carrier-protein]-UDP-N-acetylglucosamine O-acyltransferase activity"/>
    <property type="evidence" value="ECO:0007669"/>
    <property type="project" value="InterPro"/>
</dbReference>
<evidence type="ECO:0000313" key="2">
    <source>
        <dbReference type="Proteomes" id="UP001341281"/>
    </source>
</evidence>
<dbReference type="Proteomes" id="UP001341281">
    <property type="component" value="Chromosome 04"/>
</dbReference>
<evidence type="ECO:0008006" key="3">
    <source>
        <dbReference type="Google" id="ProtNLM"/>
    </source>
</evidence>
<sequence length="139" mass="14199">MAAAAAAARRLLSSRLQTTTTRLLHASTHALSLSLSPPSVISPDRISLHGLPFASDDAFSFSRLACSCRCFPGSSTGDFGGFIHPAAVVHPDAVIGQGVLIGPFCTVGPSARIGDACQLHGGSHVMGDTELGEGCVVQT</sequence>
<gene>
    <name evidence="1" type="ORF">U9M48_017890</name>
</gene>
<dbReference type="InterPro" id="IPR011004">
    <property type="entry name" value="Trimer_LpxA-like_sf"/>
</dbReference>
<dbReference type="AlphaFoldDB" id="A0AAQ3TAD2"/>
<keyword evidence="2" id="KW-1185">Reference proteome</keyword>
<name>A0AAQ3TAD2_PASNO</name>
<dbReference type="PANTHER" id="PTHR43480">
    <property type="entry name" value="ACYL-[ACYL-CARRIER-PROTEIN]--UDP-N-ACETYLGLUCOSAMINE O-ACYLTRANSFERASE"/>
    <property type="match status" value="1"/>
</dbReference>
<dbReference type="Gene3D" id="2.160.10.10">
    <property type="entry name" value="Hexapeptide repeat proteins"/>
    <property type="match status" value="1"/>
</dbReference>
<dbReference type="InterPro" id="IPR010137">
    <property type="entry name" value="Lipid_A_LpxA"/>
</dbReference>
<dbReference type="GO" id="GO:0008610">
    <property type="term" value="P:lipid biosynthetic process"/>
    <property type="evidence" value="ECO:0007669"/>
    <property type="project" value="InterPro"/>
</dbReference>
<reference evidence="1 2" key="1">
    <citation type="submission" date="2024-02" db="EMBL/GenBank/DDBJ databases">
        <title>High-quality chromosome-scale genome assembly of Pensacola bahiagrass (Paspalum notatum Flugge var. saurae).</title>
        <authorList>
            <person name="Vega J.M."/>
            <person name="Podio M."/>
            <person name="Orjuela J."/>
            <person name="Siena L.A."/>
            <person name="Pessino S.C."/>
            <person name="Combes M.C."/>
            <person name="Mariac C."/>
            <person name="Albertini E."/>
            <person name="Pupilli F."/>
            <person name="Ortiz J.P.A."/>
            <person name="Leblanc O."/>
        </authorList>
    </citation>
    <scope>NUCLEOTIDE SEQUENCE [LARGE SCALE GENOMIC DNA]</scope>
    <source>
        <strain evidence="1">R1</strain>
        <tissue evidence="1">Leaf</tissue>
    </source>
</reference>
<dbReference type="PANTHER" id="PTHR43480:SF1">
    <property type="entry name" value="ACYL-[ACYL-CARRIER-PROTEIN]--UDP-N-ACETYLGLUCOSAMINE O-ACYLTRANSFERASE, MITOCHONDRIAL-RELATED"/>
    <property type="match status" value="1"/>
</dbReference>
<accession>A0AAQ3TAD2</accession>
<proteinExistence type="predicted"/>
<dbReference type="SUPFAM" id="SSF51161">
    <property type="entry name" value="Trimeric LpxA-like enzymes"/>
    <property type="match status" value="1"/>
</dbReference>